<feature type="signal peptide" evidence="2">
    <location>
        <begin position="1"/>
        <end position="25"/>
    </location>
</feature>
<keyword evidence="6" id="KW-1185">Reference proteome</keyword>
<organism evidence="4 6">
    <name type="scientific">Polarella glacialis</name>
    <name type="common">Dinoflagellate</name>
    <dbReference type="NCBI Taxonomy" id="89957"/>
    <lineage>
        <taxon>Eukaryota</taxon>
        <taxon>Sar</taxon>
        <taxon>Alveolata</taxon>
        <taxon>Dinophyceae</taxon>
        <taxon>Suessiales</taxon>
        <taxon>Suessiaceae</taxon>
        <taxon>Polarella</taxon>
    </lineage>
</organism>
<evidence type="ECO:0000313" key="5">
    <source>
        <dbReference type="EMBL" id="CAE8743840.1"/>
    </source>
</evidence>
<dbReference type="AlphaFoldDB" id="A0A813HGG9"/>
<comment type="caution">
    <text evidence="4">The sequence shown here is derived from an EMBL/GenBank/DDBJ whole genome shotgun (WGS) entry which is preliminary data.</text>
</comment>
<dbReference type="Proteomes" id="UP000654075">
    <property type="component" value="Unassembled WGS sequence"/>
</dbReference>
<name>A0A813HGG9_POLGL</name>
<dbReference type="EMBL" id="CAJNNV010000415">
    <property type="protein sequence ID" value="CAE8582530.1"/>
    <property type="molecule type" value="Genomic_DNA"/>
</dbReference>
<feature type="chain" id="PRO_5036408867" evidence="2">
    <location>
        <begin position="26"/>
        <end position="288"/>
    </location>
</feature>
<evidence type="ECO:0000313" key="6">
    <source>
        <dbReference type="Proteomes" id="UP000654075"/>
    </source>
</evidence>
<evidence type="ECO:0000313" key="3">
    <source>
        <dbReference type="EMBL" id="CAE8582530.1"/>
    </source>
</evidence>
<evidence type="ECO:0000256" key="2">
    <source>
        <dbReference type="SAM" id="SignalP"/>
    </source>
</evidence>
<protein>
    <submittedName>
        <fullName evidence="4">Uncharacterized protein</fullName>
    </submittedName>
</protein>
<feature type="region of interest" description="Disordered" evidence="1">
    <location>
        <begin position="56"/>
        <end position="127"/>
    </location>
</feature>
<reference evidence="4" key="1">
    <citation type="submission" date="2021-02" db="EMBL/GenBank/DDBJ databases">
        <authorList>
            <person name="Dougan E. K."/>
            <person name="Rhodes N."/>
            <person name="Thang M."/>
            <person name="Chan C."/>
        </authorList>
    </citation>
    <scope>NUCLEOTIDE SEQUENCE</scope>
</reference>
<evidence type="ECO:0000313" key="4">
    <source>
        <dbReference type="EMBL" id="CAE8636783.1"/>
    </source>
</evidence>
<dbReference type="EMBL" id="CAJNNW010037679">
    <property type="protein sequence ID" value="CAE8743840.1"/>
    <property type="molecule type" value="Genomic_DNA"/>
</dbReference>
<keyword evidence="2" id="KW-0732">Signal</keyword>
<sequence>MAFNFCVVLLFLLSVGATGTGRTCAEDTHHQSCKAAILEDDLLDGSDANSLVQVRVKKQEKQQQSQDETQNQTQNWFGIPNPFAPAPAPAPATGGQGNTNSNPFGFPNPFAPAPADGGHDHTDHTNPFANPFAPAASNPNCDAMTQEMANAMAHGLSQGMQGPSQGVNPIQTVLQHMVDSMGGKGPGGATMNPADALTCTRKAFNFADPSHIPDECMIPGSSGKVDPACCMYVKRCSPTNPLDSCPWETFGYWSPGVTCVGSNPLSPVATGVCKCRVGNCLTGTCSQR</sequence>
<feature type="compositionally biased region" description="Low complexity" evidence="1">
    <location>
        <begin position="62"/>
        <end position="75"/>
    </location>
</feature>
<feature type="compositionally biased region" description="Low complexity" evidence="1">
    <location>
        <begin position="100"/>
        <end position="116"/>
    </location>
</feature>
<evidence type="ECO:0000256" key="1">
    <source>
        <dbReference type="SAM" id="MobiDB-lite"/>
    </source>
</evidence>
<dbReference type="EMBL" id="CAJNNV010031550">
    <property type="protein sequence ID" value="CAE8636783.1"/>
    <property type="molecule type" value="Genomic_DNA"/>
</dbReference>
<dbReference type="Proteomes" id="UP000626109">
    <property type="component" value="Unassembled WGS sequence"/>
</dbReference>
<proteinExistence type="predicted"/>
<gene>
    <name evidence="3" type="ORF">PGLA1383_LOCUS1521</name>
    <name evidence="4" type="ORF">PGLA1383_LOCUS52189</name>
    <name evidence="5" type="ORF">PGLA2088_LOCUS51601</name>
</gene>
<accession>A0A813HGG9</accession>